<comment type="catalytic activity">
    <reaction evidence="13">
        <text>a 1,2-diacyl-sn-glycero-3-phospho-L-serine + H(+) = a 1,2-diacyl-sn-glycero-3-phosphoethanolamine + CO2</text>
        <dbReference type="Rhea" id="RHEA:20828"/>
        <dbReference type="ChEBI" id="CHEBI:15378"/>
        <dbReference type="ChEBI" id="CHEBI:16526"/>
        <dbReference type="ChEBI" id="CHEBI:57262"/>
        <dbReference type="ChEBI" id="CHEBI:64612"/>
        <dbReference type="EC" id="4.1.1.65"/>
    </reaction>
</comment>
<organism evidence="16 17">
    <name type="scientific">Orchesella dallaii</name>
    <dbReference type="NCBI Taxonomy" id="48710"/>
    <lineage>
        <taxon>Eukaryota</taxon>
        <taxon>Metazoa</taxon>
        <taxon>Ecdysozoa</taxon>
        <taxon>Arthropoda</taxon>
        <taxon>Hexapoda</taxon>
        <taxon>Collembola</taxon>
        <taxon>Entomobryomorpha</taxon>
        <taxon>Entomobryoidea</taxon>
        <taxon>Orchesellidae</taxon>
        <taxon>Orchesellinae</taxon>
        <taxon>Orchesella</taxon>
    </lineage>
</organism>
<proteinExistence type="inferred from homology"/>
<dbReference type="Pfam" id="PF02666">
    <property type="entry name" value="PS_Dcarbxylase"/>
    <property type="match status" value="1"/>
</dbReference>
<accession>A0ABP1Q0K3</accession>
<comment type="pathway">
    <text evidence="1">Lipid metabolism.</text>
</comment>
<name>A0ABP1Q0K3_9HEXA</name>
<comment type="caution">
    <text evidence="16">The sequence shown here is derived from an EMBL/GenBank/DDBJ whole genome shotgun (WGS) entry which is preliminary data.</text>
</comment>
<keyword evidence="13" id="KW-0999">Mitochondrion inner membrane</keyword>
<keyword evidence="4 13" id="KW-0210">Decarboxylase</keyword>
<keyword evidence="17" id="KW-1185">Reference proteome</keyword>
<comment type="subcellular location">
    <molecule>Phosphatidylserine decarboxylase alpha chain</molecule>
    <subcellularLocation>
        <location evidence="13">Mitochondrion inner membrane</location>
        <topology evidence="13">Peripheral membrane protein</topology>
        <orientation evidence="13">Intermembrane side</orientation>
    </subcellularLocation>
    <text evidence="13">Anchored to the mitochondrial inner membrane through its interaction with the integral membrane beta chain.</text>
</comment>
<evidence type="ECO:0000256" key="9">
    <source>
        <dbReference type="ARBA" id="ARBA00023239"/>
    </source>
</evidence>
<protein>
    <recommendedName>
        <fullName evidence="13">Phosphatidylserine decarboxylase proenzyme, mitochondrial</fullName>
        <ecNumber evidence="13">4.1.1.65</ecNumber>
    </recommendedName>
    <component>
        <recommendedName>
            <fullName evidence="13">Phosphatidylserine decarboxylase beta chain</fullName>
        </recommendedName>
    </component>
    <component>
        <recommendedName>
            <fullName evidence="13">Phosphatidylserine decarboxylase alpha chain</fullName>
        </recommendedName>
    </component>
</protein>
<feature type="topological domain" description="Mitochondrial matrix" evidence="13">
    <location>
        <begin position="1"/>
        <end position="164"/>
    </location>
</feature>
<evidence type="ECO:0000256" key="3">
    <source>
        <dbReference type="ARBA" id="ARBA00022692"/>
    </source>
</evidence>
<evidence type="ECO:0000256" key="7">
    <source>
        <dbReference type="ARBA" id="ARBA00023136"/>
    </source>
</evidence>
<evidence type="ECO:0000256" key="14">
    <source>
        <dbReference type="SAM" id="MobiDB-lite"/>
    </source>
</evidence>
<keyword evidence="5 13" id="KW-1133">Transmembrane helix</keyword>
<feature type="topological domain" description="Mitochondrial intermembrane" evidence="13">
    <location>
        <begin position="184"/>
        <end position="526"/>
    </location>
</feature>
<feature type="chain" id="PRO_5044940011" description="Phosphatidylserine decarboxylase beta chain" evidence="13">
    <location>
        <begin position="1"/>
        <end position="477"/>
    </location>
</feature>
<feature type="active site" description="Charge relay system; for autoendoproteolytic cleavage activity" evidence="13">
    <location>
        <position position="372"/>
    </location>
</feature>
<evidence type="ECO:0000256" key="11">
    <source>
        <dbReference type="ARBA" id="ARBA00023317"/>
    </source>
</evidence>
<feature type="region of interest" description="Disordered" evidence="14">
    <location>
        <begin position="122"/>
        <end position="153"/>
    </location>
</feature>
<evidence type="ECO:0000256" key="15">
    <source>
        <dbReference type="SAM" id="Phobius"/>
    </source>
</evidence>
<evidence type="ECO:0000313" key="16">
    <source>
        <dbReference type="EMBL" id="CAL8084648.1"/>
    </source>
</evidence>
<evidence type="ECO:0000256" key="8">
    <source>
        <dbReference type="ARBA" id="ARBA00023209"/>
    </source>
</evidence>
<evidence type="ECO:0000313" key="17">
    <source>
        <dbReference type="Proteomes" id="UP001642540"/>
    </source>
</evidence>
<evidence type="ECO:0000256" key="12">
    <source>
        <dbReference type="ARBA" id="ARBA00045136"/>
    </source>
</evidence>
<feature type="active site" description="Schiff-base intermediate with substrate; via pyruvic acid; for decarboxylase activity" evidence="13">
    <location>
        <position position="478"/>
    </location>
</feature>
<evidence type="ECO:0000256" key="13">
    <source>
        <dbReference type="HAMAP-Rule" id="MF_03208"/>
    </source>
</evidence>
<evidence type="ECO:0000256" key="10">
    <source>
        <dbReference type="ARBA" id="ARBA00023264"/>
    </source>
</evidence>
<dbReference type="EC" id="4.1.1.65" evidence="13"/>
<evidence type="ECO:0000256" key="4">
    <source>
        <dbReference type="ARBA" id="ARBA00022793"/>
    </source>
</evidence>
<comment type="subunit">
    <text evidence="13">Heterodimer of a large membrane-associated beta subunit and a small pyruvoyl-containing alpha subunit.</text>
</comment>
<evidence type="ECO:0000256" key="6">
    <source>
        <dbReference type="ARBA" id="ARBA00023098"/>
    </source>
</evidence>
<gene>
    <name evidence="16" type="ORF">ODALV1_LOCUS5864</name>
</gene>
<keyword evidence="11 13" id="KW-0670">Pyruvate</keyword>
<keyword evidence="9 13" id="KW-0456">Lyase</keyword>
<comment type="cofactor">
    <cofactor evidence="13">
        <name>pyruvate</name>
        <dbReference type="ChEBI" id="CHEBI:15361"/>
    </cofactor>
    <text evidence="13">Binds 1 pyruvoyl group covalently per subunit.</text>
</comment>
<evidence type="ECO:0000256" key="5">
    <source>
        <dbReference type="ARBA" id="ARBA00022989"/>
    </source>
</evidence>
<evidence type="ECO:0000256" key="1">
    <source>
        <dbReference type="ARBA" id="ARBA00005189"/>
    </source>
</evidence>
<comment type="pathway">
    <text evidence="13">Phospholipid metabolism; phosphatidylethanolamine biosynthesis; phosphatidylethanolamine from CDP-diacylglycerol: step 2/2.</text>
</comment>
<dbReference type="Proteomes" id="UP001642540">
    <property type="component" value="Unassembled WGS sequence"/>
</dbReference>
<dbReference type="HAMAP" id="MF_03208">
    <property type="entry name" value="PS_decarb_PSD_B_type1_euk"/>
    <property type="match status" value="1"/>
</dbReference>
<comment type="PTM">
    <text evidence="13">Is synthesized initially as an inactive proenzyme. Formation of the active enzyme involves a self-maturation process in which the active site pyruvoyl group is generated from an internal serine residue via an autocatalytic post-translational modification. Two non-identical subunits are generated from the proenzyme in this reaction, and the pyruvate is formed at the N-terminus of the alpha chain, which is derived from the carboxyl end of the proenzyme. The autoendoproteolytic cleavage occurs by a canonical serine protease mechanism, in which the side chain hydroxyl group of the serine supplies its oxygen atom to form the C-terminus of the beta chain, while the remainder of the serine residue undergoes an oxidative deamination to produce ammonia and the pyruvoyl prosthetic group on the alpha chain. During this reaction, the Ser that is part of the protease active site of the proenzyme becomes the pyruvoyl prosthetic group, which constitutes an essential element of the active site of the mature decarboxylase.</text>
</comment>
<keyword evidence="3 13" id="KW-0812">Transmembrane</keyword>
<keyword evidence="7 13" id="KW-0472">Membrane</keyword>
<feature type="chain" id="PRO_5044940012" description="Phosphatidylserine decarboxylase alpha chain" evidence="13">
    <location>
        <begin position="478"/>
        <end position="526"/>
    </location>
</feature>
<comment type="function">
    <text evidence="12">Catalyzes the formation of phosphatidylethanolamine (PtdEtn) from phosphatidylserine (PtdSer). Plays a central role in phospholipid metabolism and in the interorganelle trafficking of phosphatidylserine. May be involved in lipid droplet biogenesis at the endoplasmic reticulum membrane.</text>
</comment>
<dbReference type="PANTHER" id="PTHR10067">
    <property type="entry name" value="PHOSPHATIDYLSERINE DECARBOXYLASE"/>
    <property type="match status" value="1"/>
</dbReference>
<evidence type="ECO:0000256" key="2">
    <source>
        <dbReference type="ARBA" id="ARBA00022516"/>
    </source>
</evidence>
<dbReference type="InterPro" id="IPR033177">
    <property type="entry name" value="PSD-B"/>
</dbReference>
<reference evidence="16 17" key="1">
    <citation type="submission" date="2024-08" db="EMBL/GenBank/DDBJ databases">
        <authorList>
            <person name="Cucini C."/>
            <person name="Frati F."/>
        </authorList>
    </citation>
    <scope>NUCLEOTIDE SEQUENCE [LARGE SCALE GENOMIC DNA]</scope>
</reference>
<keyword evidence="10 13" id="KW-1208">Phospholipid metabolism</keyword>
<dbReference type="InterPro" id="IPR003817">
    <property type="entry name" value="PS_Dcarbxylase"/>
</dbReference>
<dbReference type="InterPro" id="IPR033661">
    <property type="entry name" value="PSD_type1_euk"/>
</dbReference>
<feature type="modified residue" description="Pyruvic acid (Ser); by autocatalysis" evidence="13">
    <location>
        <position position="478"/>
    </location>
</feature>
<feature type="compositionally biased region" description="Basic and acidic residues" evidence="14">
    <location>
        <begin position="122"/>
        <end position="144"/>
    </location>
</feature>
<feature type="active site" description="Charge relay system; for autoendoproteolytic cleavage activity" evidence="13">
    <location>
        <position position="292"/>
    </location>
</feature>
<feature type="active site" description="Charge relay system; for autoendoproteolytic cleavage activity" evidence="13">
    <location>
        <position position="478"/>
    </location>
</feature>
<keyword evidence="2 13" id="KW-0444">Lipid biosynthesis</keyword>
<sequence>MSTIKHTTSPCNFHRHHHHHDSKSRKASYFASYSKHNFFSIWVKILKLSFAFSFIISIFNLGSSIKLQVVPIKSDYVPNMILNLPMFCKYSVMQACSFVYENSARLMTLMPLAERKYVPDDTPLHHETTAEHPGEKPKGEDPHQQRYRQQQQQQHGRLTKYVRSLKWTPIPLGVGFALLAYQHYRRVIRRASDPASRTGGAHLAKNWEVTCYRMVPLRAFSRAWGWVHSINLPVWARTPLYTWYAEAFNCNVGEAEIEDLQYYRNLGEFFRRGLKTGVRPICSRSAVVSPVDGTVLHCGKVECGNVEQVKGVSYSLPTFLGPQTWRNGNNNDEGINQTAEKEQYCSGLLKNKGTALFHCVIYLAPGDYHRFHSPVEWNVQFRRHFAGELLSVNPVVARWIAGLFSLNERAVYVGEWEHGFFSYTAVGATNVGSIRVYEDKDLTTNCWRLQKNTFIDKKFSKPIPLQKGDNFGEFNLGSTIVLLFEAPLDFEFAAENGSKIHLGESLFKCMSPPPQSTSQNDENPSL</sequence>
<dbReference type="NCBIfam" id="TIGR00163">
    <property type="entry name" value="PS_decarb"/>
    <property type="match status" value="1"/>
</dbReference>
<feature type="transmembrane region" description="Helical" evidence="15">
    <location>
        <begin position="41"/>
        <end position="61"/>
    </location>
</feature>
<keyword evidence="6 13" id="KW-0443">Lipid metabolism</keyword>
<dbReference type="EMBL" id="CAXLJM020000018">
    <property type="protein sequence ID" value="CAL8084648.1"/>
    <property type="molecule type" value="Genomic_DNA"/>
</dbReference>
<comment type="subcellular location">
    <molecule>Phosphatidylserine decarboxylase beta chain</molecule>
    <subcellularLocation>
        <location evidence="13">Mitochondrion inner membrane</location>
        <topology evidence="13">Single-pass membrane protein</topology>
        <orientation evidence="13">Intermembrane side</orientation>
    </subcellularLocation>
</comment>
<keyword evidence="13" id="KW-0496">Mitochondrion</keyword>
<keyword evidence="8 13" id="KW-0594">Phospholipid biosynthesis</keyword>
<dbReference type="PANTHER" id="PTHR10067:SF6">
    <property type="entry name" value="PHOSPHATIDYLSERINE DECARBOXYLASE PROENZYME, MITOCHONDRIAL"/>
    <property type="match status" value="1"/>
</dbReference>
<keyword evidence="13" id="KW-0865">Zymogen</keyword>
<feature type="site" description="Cleavage (non-hydrolytic); by autocatalysis" evidence="13">
    <location>
        <begin position="477"/>
        <end position="478"/>
    </location>
</feature>
<comment type="similarity">
    <text evidence="13">Belongs to the phosphatidylserine decarboxylase family. PSD-B subfamily. Eukaryotic type I sub-subfamily.</text>
</comment>